<dbReference type="RefSeq" id="WP_161111018.1">
    <property type="nucleotide sequence ID" value="NZ_WWHY01000001.1"/>
</dbReference>
<feature type="domain" description="DUF397" evidence="1">
    <location>
        <begin position="10"/>
        <end position="59"/>
    </location>
</feature>
<dbReference type="EMBL" id="WWHY01000001">
    <property type="protein sequence ID" value="MYR33060.1"/>
    <property type="molecule type" value="Genomic_DNA"/>
</dbReference>
<evidence type="ECO:0000313" key="2">
    <source>
        <dbReference type="EMBL" id="MYR33060.1"/>
    </source>
</evidence>
<organism evidence="2 3">
    <name type="scientific">Nocardiopsis alba</name>
    <dbReference type="NCBI Taxonomy" id="53437"/>
    <lineage>
        <taxon>Bacteria</taxon>
        <taxon>Bacillati</taxon>
        <taxon>Actinomycetota</taxon>
        <taxon>Actinomycetes</taxon>
        <taxon>Streptosporangiales</taxon>
        <taxon>Nocardiopsidaceae</taxon>
        <taxon>Nocardiopsis</taxon>
    </lineage>
</organism>
<sequence>MPLPQAGALTFRKSSYSDRNNCVEVADSPGVSAIRDTKRRSDGHLPFPTSEWAAFLAALSR</sequence>
<dbReference type="AlphaFoldDB" id="A0A7K2ISW0"/>
<dbReference type="InterPro" id="IPR007278">
    <property type="entry name" value="DUF397"/>
</dbReference>
<protein>
    <submittedName>
        <fullName evidence="2">DUF397 domain-containing protein</fullName>
    </submittedName>
</protein>
<evidence type="ECO:0000259" key="1">
    <source>
        <dbReference type="Pfam" id="PF04149"/>
    </source>
</evidence>
<gene>
    <name evidence="2" type="ORF">GTW20_12515</name>
</gene>
<accession>A0A7K2ISW0</accession>
<dbReference type="Pfam" id="PF04149">
    <property type="entry name" value="DUF397"/>
    <property type="match status" value="1"/>
</dbReference>
<comment type="caution">
    <text evidence="2">The sequence shown here is derived from an EMBL/GenBank/DDBJ whole genome shotgun (WGS) entry which is preliminary data.</text>
</comment>
<dbReference type="Proteomes" id="UP000467124">
    <property type="component" value="Unassembled WGS sequence"/>
</dbReference>
<name>A0A7K2ISW0_9ACTN</name>
<evidence type="ECO:0000313" key="3">
    <source>
        <dbReference type="Proteomes" id="UP000467124"/>
    </source>
</evidence>
<reference evidence="2 3" key="1">
    <citation type="journal article" date="2019" name="Nat. Commun.">
        <title>The antimicrobial potential of Streptomyces from insect microbiomes.</title>
        <authorList>
            <person name="Chevrette M.G."/>
            <person name="Carlson C.M."/>
            <person name="Ortega H.E."/>
            <person name="Thomas C."/>
            <person name="Ananiev G.E."/>
            <person name="Barns K.J."/>
            <person name="Book A.J."/>
            <person name="Cagnazzo J."/>
            <person name="Carlos C."/>
            <person name="Flanigan W."/>
            <person name="Grubbs K.J."/>
            <person name="Horn H.A."/>
            <person name="Hoffmann F.M."/>
            <person name="Klassen J.L."/>
            <person name="Knack J.J."/>
            <person name="Lewin G.R."/>
            <person name="McDonald B.R."/>
            <person name="Muller L."/>
            <person name="Melo W.G.P."/>
            <person name="Pinto-Tomas A.A."/>
            <person name="Schmitz A."/>
            <person name="Wendt-Pienkowski E."/>
            <person name="Wildman S."/>
            <person name="Zhao M."/>
            <person name="Zhang F."/>
            <person name="Bugni T.S."/>
            <person name="Andes D.R."/>
            <person name="Pupo M.T."/>
            <person name="Currie C.R."/>
        </authorList>
    </citation>
    <scope>NUCLEOTIDE SEQUENCE [LARGE SCALE GENOMIC DNA]</scope>
    <source>
        <strain evidence="2 3">SID5840</strain>
    </source>
</reference>
<proteinExistence type="predicted"/>